<feature type="transmembrane region" description="Helical" evidence="7">
    <location>
        <begin position="583"/>
        <end position="603"/>
    </location>
</feature>
<feature type="transmembrane region" description="Helical" evidence="7">
    <location>
        <begin position="135"/>
        <end position="155"/>
    </location>
</feature>
<gene>
    <name evidence="9" type="primary">sdcS</name>
    <name evidence="9" type="ORF">RUE5091_04461</name>
</gene>
<dbReference type="GO" id="GO:0005886">
    <property type="term" value="C:plasma membrane"/>
    <property type="evidence" value="ECO:0007669"/>
    <property type="project" value="TreeGrafter"/>
</dbReference>
<reference evidence="10" key="1">
    <citation type="submission" date="2015-09" db="EMBL/GenBank/DDBJ databases">
        <authorList>
            <person name="Rodrigo-Torres L."/>
            <person name="Arahal D.R."/>
        </authorList>
    </citation>
    <scope>NUCLEOTIDE SEQUENCE [LARGE SCALE GENOMIC DNA]</scope>
    <source>
        <strain evidence="10">CECT 5091</strain>
    </source>
</reference>
<keyword evidence="6 7" id="KW-0472">Membrane</keyword>
<dbReference type="Pfam" id="PF03600">
    <property type="entry name" value="CitMHS"/>
    <property type="match status" value="1"/>
</dbReference>
<feature type="transmembrane region" description="Helical" evidence="7">
    <location>
        <begin position="175"/>
        <end position="196"/>
    </location>
</feature>
<keyword evidence="10" id="KW-1185">Reference proteome</keyword>
<dbReference type="InterPro" id="IPR006037">
    <property type="entry name" value="RCK_C"/>
</dbReference>
<dbReference type="PANTHER" id="PTHR43652:SF1">
    <property type="entry name" value="RESPONSE REGULATOR"/>
    <property type="match status" value="1"/>
</dbReference>
<proteinExistence type="predicted"/>
<dbReference type="Proteomes" id="UP000051260">
    <property type="component" value="Unassembled WGS sequence"/>
</dbReference>
<evidence type="ECO:0000256" key="3">
    <source>
        <dbReference type="ARBA" id="ARBA00022692"/>
    </source>
</evidence>
<evidence type="ECO:0000256" key="6">
    <source>
        <dbReference type="ARBA" id="ARBA00023136"/>
    </source>
</evidence>
<dbReference type="InterPro" id="IPR051679">
    <property type="entry name" value="DASS-Related_Transporters"/>
</dbReference>
<evidence type="ECO:0000256" key="4">
    <source>
        <dbReference type="ARBA" id="ARBA00022737"/>
    </source>
</evidence>
<dbReference type="PANTHER" id="PTHR43652">
    <property type="entry name" value="BASIC AMINO ACID ANTIPORTER YFCC-RELATED"/>
    <property type="match status" value="1"/>
</dbReference>
<evidence type="ECO:0000259" key="8">
    <source>
        <dbReference type="PROSITE" id="PS51202"/>
    </source>
</evidence>
<accession>A0A0P1IKR0</accession>
<keyword evidence="4" id="KW-0677">Repeat</keyword>
<name>A0A0P1IKR0_9RHOB</name>
<feature type="transmembrane region" description="Helical" evidence="7">
    <location>
        <begin position="94"/>
        <end position="123"/>
    </location>
</feature>
<feature type="transmembrane region" description="Helical" evidence="7">
    <location>
        <begin position="502"/>
        <end position="532"/>
    </location>
</feature>
<dbReference type="GO" id="GO:0006813">
    <property type="term" value="P:potassium ion transport"/>
    <property type="evidence" value="ECO:0007669"/>
    <property type="project" value="InterPro"/>
</dbReference>
<dbReference type="OrthoDB" id="9809303at2"/>
<evidence type="ECO:0000313" key="9">
    <source>
        <dbReference type="EMBL" id="CUK19981.1"/>
    </source>
</evidence>
<feature type="domain" description="RCK C-terminal" evidence="8">
    <location>
        <begin position="310"/>
        <end position="393"/>
    </location>
</feature>
<evidence type="ECO:0000256" key="5">
    <source>
        <dbReference type="ARBA" id="ARBA00022989"/>
    </source>
</evidence>
<dbReference type="GO" id="GO:0008324">
    <property type="term" value="F:monoatomic cation transmembrane transporter activity"/>
    <property type="evidence" value="ECO:0007669"/>
    <property type="project" value="InterPro"/>
</dbReference>
<organism evidence="9 10">
    <name type="scientific">Ruegeria denitrificans</name>
    <dbReference type="NCBI Taxonomy" id="1715692"/>
    <lineage>
        <taxon>Bacteria</taxon>
        <taxon>Pseudomonadati</taxon>
        <taxon>Pseudomonadota</taxon>
        <taxon>Alphaproteobacteria</taxon>
        <taxon>Rhodobacterales</taxon>
        <taxon>Roseobacteraceae</taxon>
        <taxon>Ruegeria</taxon>
    </lineage>
</organism>
<protein>
    <submittedName>
        <fullName evidence="9">Na(+)/dicarboxylate symporter</fullName>
    </submittedName>
</protein>
<dbReference type="STRING" id="1715692.RUE5091_04461"/>
<dbReference type="InterPro" id="IPR004680">
    <property type="entry name" value="Cit_transptr-like_dom"/>
</dbReference>
<dbReference type="PROSITE" id="PS51202">
    <property type="entry name" value="RCK_C"/>
    <property type="match status" value="1"/>
</dbReference>
<evidence type="ECO:0000256" key="7">
    <source>
        <dbReference type="SAM" id="Phobius"/>
    </source>
</evidence>
<dbReference type="EMBL" id="CYUD01000024">
    <property type="protein sequence ID" value="CUK19981.1"/>
    <property type="molecule type" value="Genomic_DNA"/>
</dbReference>
<dbReference type="AlphaFoldDB" id="A0A0P1IKR0"/>
<feature type="transmembrane region" description="Helical" evidence="7">
    <location>
        <begin position="544"/>
        <end position="571"/>
    </location>
</feature>
<evidence type="ECO:0000256" key="2">
    <source>
        <dbReference type="ARBA" id="ARBA00022448"/>
    </source>
</evidence>
<dbReference type="InterPro" id="IPR036721">
    <property type="entry name" value="RCK_C_sf"/>
</dbReference>
<dbReference type="RefSeq" id="WP_058284055.1">
    <property type="nucleotide sequence ID" value="NZ_CYUD01000024.1"/>
</dbReference>
<evidence type="ECO:0000313" key="10">
    <source>
        <dbReference type="Proteomes" id="UP000051260"/>
    </source>
</evidence>
<dbReference type="Gene3D" id="3.30.70.1450">
    <property type="entry name" value="Regulator of K+ conductance, C-terminal domain"/>
    <property type="match status" value="1"/>
</dbReference>
<keyword evidence="5 7" id="KW-1133">Transmembrane helix</keyword>
<sequence>MTNEAGFVFALIAVAGVLMASNRVRYDFVALIVVLALALSGTLTIGESLSGFGNSVVILVACLLVLGEMLDRTGVARAVGDAIMRHGGRGETGLLVLIMISTALLGSVMSSTAVVAIFIPVILRIAQETANDKARFLMPMSYAALISGMLTLIATPPNLVVSDELVAQGYQPFGLFSFFLIGASVLVVAVLFVLFWGRYRLKTKSTPDEQGFAISGTTLAGMWETFGLDLHSATFKVTGKILSEDVDKLLGSGTAILVRLRPGAKGKYLAAMFREGMELLPGDIVFIRGSQDALAELSTNALFAKTLGFQKSSAVWIDQLGLADVLIHPEANVIDRQMHDAPGFESKGIEIVGLVRNSEPVEHPNTTVLQSGDRLMLAGSWEDLDRAVERHDMLVLLSFPNERTSVPPAAKGFWAAIAIMATMVALTVSEIVSITAAVLMAAVAAVLLRTLSAEDAYRAVKLPSLVLIAGMLPLADALQATGGSDLIVDQLLYLVGEASPRAVMAAIFVLTALLGLVLSNTASAVLVAPIAISAAEALGISPYPVALCVLIAASASFSTPISTPVVTLVVAPGGYSFADFLKLGVPLTILTGTVAVIIAPMLFPY</sequence>
<evidence type="ECO:0000256" key="1">
    <source>
        <dbReference type="ARBA" id="ARBA00004141"/>
    </source>
</evidence>
<dbReference type="Pfam" id="PF02080">
    <property type="entry name" value="TrkA_C"/>
    <property type="match status" value="1"/>
</dbReference>
<keyword evidence="3 7" id="KW-0812">Transmembrane</keyword>
<comment type="subcellular location">
    <subcellularLocation>
        <location evidence="1">Membrane</location>
        <topology evidence="1">Multi-pass membrane protein</topology>
    </subcellularLocation>
</comment>
<feature type="transmembrane region" description="Helical" evidence="7">
    <location>
        <begin position="434"/>
        <end position="452"/>
    </location>
</feature>
<keyword evidence="2" id="KW-0813">Transport</keyword>
<feature type="transmembrane region" description="Helical" evidence="7">
    <location>
        <begin position="29"/>
        <end position="45"/>
    </location>
</feature>
<dbReference type="SUPFAM" id="SSF116726">
    <property type="entry name" value="TrkA C-terminal domain-like"/>
    <property type="match status" value="1"/>
</dbReference>